<proteinExistence type="predicted"/>
<feature type="region of interest" description="Disordered" evidence="1">
    <location>
        <begin position="1"/>
        <end position="83"/>
    </location>
</feature>
<name>A0A1C6VDB9_9ACTN</name>
<dbReference type="InterPro" id="IPR007995">
    <property type="entry name" value="DUF742"/>
</dbReference>
<evidence type="ECO:0000256" key="1">
    <source>
        <dbReference type="SAM" id="MobiDB-lite"/>
    </source>
</evidence>
<dbReference type="Pfam" id="PF05331">
    <property type="entry name" value="DUF742"/>
    <property type="match status" value="1"/>
</dbReference>
<accession>A0A1C6VDB9</accession>
<protein>
    <recommendedName>
        <fullName evidence="4">DUF742 domain-containing protein</fullName>
    </recommendedName>
</protein>
<evidence type="ECO:0000313" key="2">
    <source>
        <dbReference type="EMBL" id="SCL64346.1"/>
    </source>
</evidence>
<dbReference type="Proteomes" id="UP000198937">
    <property type="component" value="Unassembled WGS sequence"/>
</dbReference>
<evidence type="ECO:0000313" key="3">
    <source>
        <dbReference type="Proteomes" id="UP000198937"/>
    </source>
</evidence>
<gene>
    <name evidence="2" type="ORF">GA0070617_5448</name>
</gene>
<sequence>MTPDVPDEEPEPEPSIRIRPYLQAPPPATDGAPPYGARPVRPAEGNRPYPAAEGNRPYPGMEGNRPYPAGDDPGPFPADEGPAPFPVVGDSTPDAPDPVLGHRSELRPFVLTAGRVTGADPEIGLETQVTTRVADGAWGVDPIARLTPELQAIIAVCVEPTSVAEISARTRLHLGVTRVLVGDLRAAGHLDVHVSDVPDVHDPDLILRVIDGLRAIS</sequence>
<evidence type="ECO:0008006" key="4">
    <source>
        <dbReference type="Google" id="ProtNLM"/>
    </source>
</evidence>
<dbReference type="EMBL" id="FMIA01000002">
    <property type="protein sequence ID" value="SCL64346.1"/>
    <property type="molecule type" value="Genomic_DNA"/>
</dbReference>
<reference evidence="3" key="1">
    <citation type="submission" date="2016-06" db="EMBL/GenBank/DDBJ databases">
        <authorList>
            <person name="Varghese N."/>
            <person name="Submissions Spin"/>
        </authorList>
    </citation>
    <scope>NUCLEOTIDE SEQUENCE [LARGE SCALE GENOMIC DNA]</scope>
    <source>
        <strain evidence="3">DSM 45577</strain>
    </source>
</reference>
<dbReference type="PANTHER" id="PTHR36221">
    <property type="entry name" value="DUF742 DOMAIN-CONTAINING PROTEIN"/>
    <property type="match status" value="1"/>
</dbReference>
<feature type="compositionally biased region" description="Low complexity" evidence="1">
    <location>
        <begin position="66"/>
        <end position="82"/>
    </location>
</feature>
<organism evidence="2 3">
    <name type="scientific">Micromonospora yangpuensis</name>
    <dbReference type="NCBI Taxonomy" id="683228"/>
    <lineage>
        <taxon>Bacteria</taxon>
        <taxon>Bacillati</taxon>
        <taxon>Actinomycetota</taxon>
        <taxon>Actinomycetes</taxon>
        <taxon>Micromonosporales</taxon>
        <taxon>Micromonosporaceae</taxon>
        <taxon>Micromonospora</taxon>
    </lineage>
</organism>
<dbReference type="AlphaFoldDB" id="A0A1C6VDB9"/>
<dbReference type="RefSeq" id="WP_373868366.1">
    <property type="nucleotide sequence ID" value="NZ_BMMJ01000007.1"/>
</dbReference>
<dbReference type="STRING" id="683228.GA0070617_5448"/>
<dbReference type="PANTHER" id="PTHR36221:SF1">
    <property type="entry name" value="DUF742 DOMAIN-CONTAINING PROTEIN"/>
    <property type="match status" value="1"/>
</dbReference>
<feature type="compositionally biased region" description="Acidic residues" evidence="1">
    <location>
        <begin position="1"/>
        <end position="12"/>
    </location>
</feature>
<keyword evidence="3" id="KW-1185">Reference proteome</keyword>